<keyword evidence="1" id="KW-0732">Signal</keyword>
<gene>
    <name evidence="2" type="ORF">RhiirC2_804665</name>
</gene>
<proteinExistence type="predicted"/>
<evidence type="ECO:0000313" key="3">
    <source>
        <dbReference type="Proteomes" id="UP000233469"/>
    </source>
</evidence>
<evidence type="ECO:0000256" key="1">
    <source>
        <dbReference type="SAM" id="SignalP"/>
    </source>
</evidence>
<feature type="signal peptide" evidence="1">
    <location>
        <begin position="1"/>
        <end position="18"/>
    </location>
</feature>
<dbReference type="AlphaFoldDB" id="A0A2N1KXK4"/>
<dbReference type="EMBL" id="LLXL01009685">
    <property type="protein sequence ID" value="PKK41878.1"/>
    <property type="molecule type" value="Genomic_DNA"/>
</dbReference>
<protein>
    <submittedName>
        <fullName evidence="2">Uncharacterized protein</fullName>
    </submittedName>
</protein>
<evidence type="ECO:0000313" key="2">
    <source>
        <dbReference type="EMBL" id="PKK41878.1"/>
    </source>
</evidence>
<accession>A0A2N1KXK4</accession>
<organism evidence="2 3">
    <name type="scientific">Rhizophagus irregularis</name>
    <dbReference type="NCBI Taxonomy" id="588596"/>
    <lineage>
        <taxon>Eukaryota</taxon>
        <taxon>Fungi</taxon>
        <taxon>Fungi incertae sedis</taxon>
        <taxon>Mucoromycota</taxon>
        <taxon>Glomeromycotina</taxon>
        <taxon>Glomeromycetes</taxon>
        <taxon>Glomerales</taxon>
        <taxon>Glomeraceae</taxon>
        <taxon>Rhizophagus</taxon>
    </lineage>
</organism>
<reference evidence="2 3" key="1">
    <citation type="submission" date="2016-04" db="EMBL/GenBank/DDBJ databases">
        <title>Genome analyses suggest a sexual origin of heterokaryosis in a supposedly ancient asexual fungus.</title>
        <authorList>
            <person name="Ropars J."/>
            <person name="Sedzielewska K."/>
            <person name="Noel J."/>
            <person name="Charron P."/>
            <person name="Farinelli L."/>
            <person name="Marton T."/>
            <person name="Kruger M."/>
            <person name="Pelin A."/>
            <person name="Brachmann A."/>
            <person name="Corradi N."/>
        </authorList>
    </citation>
    <scope>NUCLEOTIDE SEQUENCE [LARGE SCALE GENOMIC DNA]</scope>
    <source>
        <strain evidence="2 3">C2</strain>
    </source>
</reference>
<comment type="caution">
    <text evidence="2">The sequence shown here is derived from an EMBL/GenBank/DDBJ whole genome shotgun (WGS) entry which is preliminary data.</text>
</comment>
<dbReference type="Proteomes" id="UP000233469">
    <property type="component" value="Unassembled WGS sequence"/>
</dbReference>
<sequence>MAVLRVAIAVSMVGIGIGGVIKGRCGAEEVFRLGTIKDPEGGRGVVVVEETSLPLGDDSKSILSVGAEFSGGEAVSEGVIQLQKVANHGLQVVP</sequence>
<reference evidence="2 3" key="2">
    <citation type="submission" date="2017-10" db="EMBL/GenBank/DDBJ databases">
        <title>Extensive intraspecific genome diversity in a model arbuscular mycorrhizal fungus.</title>
        <authorList>
            <person name="Chen E.C.H."/>
            <person name="Morin E."/>
            <person name="Baudet D."/>
            <person name="Noel J."/>
            <person name="Ndikumana S."/>
            <person name="Charron P."/>
            <person name="St-Onge C."/>
            <person name="Giorgi J."/>
            <person name="Grigoriev I.V."/>
            <person name="Roux C."/>
            <person name="Martin F.M."/>
            <person name="Corradi N."/>
        </authorList>
    </citation>
    <scope>NUCLEOTIDE SEQUENCE [LARGE SCALE GENOMIC DNA]</scope>
    <source>
        <strain evidence="2 3">C2</strain>
    </source>
</reference>
<name>A0A2N1KXK4_9GLOM</name>
<feature type="chain" id="PRO_5014903628" evidence="1">
    <location>
        <begin position="19"/>
        <end position="94"/>
    </location>
</feature>